<comment type="caution">
    <text evidence="4">The sequence shown here is derived from an EMBL/GenBank/DDBJ whole genome shotgun (WGS) entry which is preliminary data.</text>
</comment>
<reference evidence="4" key="1">
    <citation type="submission" date="2021-09" db="EMBL/GenBank/DDBJ databases">
        <authorList>
            <person name="Martin H S."/>
        </authorList>
    </citation>
    <scope>NUCLEOTIDE SEQUENCE</scope>
</reference>
<dbReference type="GO" id="GO:0008194">
    <property type="term" value="F:UDP-glycosyltransferase activity"/>
    <property type="evidence" value="ECO:0007669"/>
    <property type="project" value="InterPro"/>
</dbReference>
<accession>A0A8J2QUR7</accession>
<evidence type="ECO:0000256" key="2">
    <source>
        <dbReference type="ARBA" id="ARBA00022676"/>
    </source>
</evidence>
<dbReference type="FunFam" id="3.40.50.2000:FF:000021">
    <property type="entry name" value="UDP-glucuronosyltransferase"/>
    <property type="match status" value="1"/>
</dbReference>
<dbReference type="PANTHER" id="PTHR48043:SF159">
    <property type="entry name" value="EG:EG0003.4 PROTEIN-RELATED"/>
    <property type="match status" value="1"/>
</dbReference>
<dbReference type="OrthoDB" id="5835829at2759"/>
<dbReference type="SUPFAM" id="SSF53756">
    <property type="entry name" value="UDP-Glycosyltransferase/glycogen phosphorylase"/>
    <property type="match status" value="3"/>
</dbReference>
<dbReference type="InterPro" id="IPR002213">
    <property type="entry name" value="UDP_glucos_trans"/>
</dbReference>
<comment type="similarity">
    <text evidence="1">Belongs to the UDP-glycosyltransferase family.</text>
</comment>
<dbReference type="CDD" id="cd03784">
    <property type="entry name" value="GT1_Gtf-like"/>
    <property type="match status" value="3"/>
</dbReference>
<keyword evidence="2" id="KW-0328">Glycosyltransferase</keyword>
<keyword evidence="5" id="KW-1185">Reference proteome</keyword>
<dbReference type="FunFam" id="3.40.50.2000:FF:000050">
    <property type="entry name" value="UDP-glucuronosyltransferase"/>
    <property type="match status" value="2"/>
</dbReference>
<keyword evidence="3" id="KW-0808">Transferase</keyword>
<dbReference type="InterPro" id="IPR050271">
    <property type="entry name" value="UDP-glycosyltransferase"/>
</dbReference>
<evidence type="ECO:0000256" key="3">
    <source>
        <dbReference type="ARBA" id="ARBA00022679"/>
    </source>
</evidence>
<dbReference type="PANTHER" id="PTHR48043">
    <property type="entry name" value="EG:EG0003.4 PROTEIN-RELATED"/>
    <property type="match status" value="1"/>
</dbReference>
<dbReference type="EMBL" id="CAKASE010000061">
    <property type="protein sequence ID" value="CAG9568593.1"/>
    <property type="molecule type" value="Genomic_DNA"/>
</dbReference>
<dbReference type="Pfam" id="PF00201">
    <property type="entry name" value="UDPGT"/>
    <property type="match status" value="3"/>
</dbReference>
<name>A0A8J2QUR7_9NEOP</name>
<sequence length="1425" mass="164786">MLKRIESARILAYFPTPSISHQVVFRPITQELARRGHEVVVVTTDPVFPKGKTPANLTEIDVHDISYKSWKEFLEMKQGKKDDIWLQIEVMIEKLATIFELQMQVPEVREVVDKERKYYDLLLLEACHKPVLALIHKLDIPAIQISSFGALDYHYEAMGSPIHPILYPTPIRQRLYNLSFFEKVMEYYAYLKFQRLQSKTIEYDNFIVKRIFGEEVPLVEELQHRVKMLFVNEHPIWSDNHPVPPNIVSIGGIHSRPPMELPQELKEYLDSSKNGIIYISFGTNVLPSLLPPEKIRIMTTVLSKLPYDVLWKWDKDELPGKSKNIKIAKWFPQADLLKHPKIKLFITQGGLQSTDEAINAAVPLCGIPIIGDQWYNAEKYVRHKIGKQLEIEKLTETEFEEAVKSLIEDKSYKNNILRLRSLMRDHPISPLNLSIFWIEHVIKYGGDHLEPPAAHMSWIEYYEVVIIILLMLKRIESARILAYFPTPSISHQVVFRPITQELARRGHEVVVVTTDPVFPKGKTPANLTEIDVHDISYESWKEFLEMKQGKKEDLWRQMEVAMERLATIFDLQMQVPEVKEVVDKEGKYYDLLLLEACHKSVMGLMHKLDIPAIQISSFGAFDYHYEALGSPIHPILYPAPIRQRLYNLTFIEKVMEYHAHLKFQWLQSKTTEYDNVIVKKIFGKDVPPVEELQNRVKMLFVNEHKIWSDNHPVSSNIIFIGGIHTSPSKQLPQELKEYLDSSKNGIIYVSFGTNVLPSLLPPEKIRIMTTVLSKLPYDVLWKWDKDVLPGKSKNIKIAKWFPQADLLKHPNIKLFITQGGLQSTDEAINAAVPLCGIPIIGDQWYNAEKYVRHKIGKQLEIEKLTETEFEEAVKSLIEDKSYKNNILRLRSLMRDHPISPLNLSIFWIEHVIKYGGDHLEPPAAHMGMEGARILAYFPTPSISHQVVFRPITQELARRGHEVVVVTTDPAFPKGQTLANLTEIDVHDLSYESWQEFLNIKQGNKENIWSQMKLISERFAFVFYLQMQNPKVQEIIGKDRKFYDLLLIEACQKTALGLIHKFDAPAIQLSSFGAFHFHYGALGAPIHPILYPVPARQRLYNLTLIERVMEYYAHLKIYNIFSDTMKYDNYIVKKIFGEEVPLVEELQNRVKMLFVNEHPIWSDNRPVPPNIIFMGGIQQIPTKELPKELKEYLDKSKNGVIYISFGTNVIPSLLPQEKIKIMTTVLSKLPYDVLWKWDKDELPGKSKNIKIAKWFPQPDLLKHPRVKLFITQAGLQSTDEAINAAVPVIGMPVLGDQWYNAEKYVHHKIGKQLEIAKLTAVEFEEAIKTLIEDITYKNNILKLRSLMRDYPISPLNLSVFWIEHVIKYGGDHLEPPAAHMSWIEYYEVKLILIGMDRVSSVKMSNIDRLTPGATLKRDFLSPPEVH</sequence>
<protein>
    <submittedName>
        <fullName evidence="4">(African queen) hypothetical protein</fullName>
    </submittedName>
</protein>
<evidence type="ECO:0000313" key="5">
    <source>
        <dbReference type="Proteomes" id="UP000789524"/>
    </source>
</evidence>
<dbReference type="Gene3D" id="3.40.50.2000">
    <property type="entry name" value="Glycogen Phosphorylase B"/>
    <property type="match status" value="6"/>
</dbReference>
<evidence type="ECO:0000313" key="4">
    <source>
        <dbReference type="EMBL" id="CAG9568593.1"/>
    </source>
</evidence>
<dbReference type="Proteomes" id="UP000789524">
    <property type="component" value="Unassembled WGS sequence"/>
</dbReference>
<organism evidence="4 5">
    <name type="scientific">Danaus chrysippus</name>
    <name type="common">African queen</name>
    <dbReference type="NCBI Taxonomy" id="151541"/>
    <lineage>
        <taxon>Eukaryota</taxon>
        <taxon>Metazoa</taxon>
        <taxon>Ecdysozoa</taxon>
        <taxon>Arthropoda</taxon>
        <taxon>Hexapoda</taxon>
        <taxon>Insecta</taxon>
        <taxon>Pterygota</taxon>
        <taxon>Neoptera</taxon>
        <taxon>Endopterygota</taxon>
        <taxon>Lepidoptera</taxon>
        <taxon>Glossata</taxon>
        <taxon>Ditrysia</taxon>
        <taxon>Papilionoidea</taxon>
        <taxon>Nymphalidae</taxon>
        <taxon>Danainae</taxon>
        <taxon>Danaini</taxon>
        <taxon>Danaina</taxon>
        <taxon>Danaus</taxon>
        <taxon>Anosia</taxon>
    </lineage>
</organism>
<gene>
    <name evidence="4" type="ORF">DCHRY22_LOCUS8458</name>
</gene>
<dbReference type="InterPro" id="IPR035595">
    <property type="entry name" value="UDP_glycos_trans_CS"/>
</dbReference>
<evidence type="ECO:0000256" key="1">
    <source>
        <dbReference type="ARBA" id="ARBA00009995"/>
    </source>
</evidence>
<proteinExistence type="inferred from homology"/>
<dbReference type="PROSITE" id="PS00375">
    <property type="entry name" value="UDPGT"/>
    <property type="match status" value="3"/>
</dbReference>